<name>A0A1W9Z279_MYCBA</name>
<sequence length="289" mass="32832">MNDTTCAPVPAQRRRRRRGASVADGLMGVALLAGPANVVMQLGRPGVAYGVIESKVESGRIDRHPVKRARTTFTYLAVAGRGTDEQKAAFRRAVNKAHAQVHSTEQSPVKYNAFDKDLQLWVAACLYKGSVDIRRIFVGEIDDETADQHYRDGITLATTLQVTPEMWPADRAAFDKYWEEQLDQIHIDDTAREFLYPIAVGRLRGVRLPGRLQQLAEDWAGLITTGFLPQRFRDEMRLPWDPQRQRRFDRLMGVLRLANNIAPSAVRQFPFNVLLKDLDWRIRTGRPLV</sequence>
<evidence type="ECO:0000313" key="2">
    <source>
        <dbReference type="EMBL" id="ORA06140.1"/>
    </source>
</evidence>
<dbReference type="Pfam" id="PF09995">
    <property type="entry name" value="MPAB_Lcp_cat"/>
    <property type="match status" value="1"/>
</dbReference>
<dbReference type="Proteomes" id="UP000192366">
    <property type="component" value="Unassembled WGS sequence"/>
</dbReference>
<evidence type="ECO:0000259" key="1">
    <source>
        <dbReference type="Pfam" id="PF09995"/>
    </source>
</evidence>
<dbReference type="AlphaFoldDB" id="A0A1W9Z279"/>
<gene>
    <name evidence="2" type="ORF">BST17_06880</name>
</gene>
<reference evidence="2 3" key="1">
    <citation type="submission" date="2017-02" db="EMBL/GenBank/DDBJ databases">
        <title>The new phylogeny of genus Mycobacterium.</title>
        <authorList>
            <person name="Tortoli E."/>
            <person name="Trovato A."/>
            <person name="Cirillo D.M."/>
        </authorList>
    </citation>
    <scope>NUCLEOTIDE SEQUENCE [LARGE SCALE GENOMIC DNA]</scope>
    <source>
        <strain evidence="2 3">DSM 45578</strain>
    </source>
</reference>
<comment type="caution">
    <text evidence="2">The sequence shown here is derived from an EMBL/GenBank/DDBJ whole genome shotgun (WGS) entry which is preliminary data.</text>
</comment>
<dbReference type="STRING" id="564198.BST17_06880"/>
<evidence type="ECO:0000313" key="3">
    <source>
        <dbReference type="Proteomes" id="UP000192366"/>
    </source>
</evidence>
<dbReference type="PANTHER" id="PTHR36151:SF3">
    <property type="entry name" value="ER-BOUND OXYGENASE MPAB_MPAB'_RUBBER OXYGENASE CATALYTIC DOMAIN-CONTAINING PROTEIN"/>
    <property type="match status" value="1"/>
</dbReference>
<dbReference type="GO" id="GO:0016491">
    <property type="term" value="F:oxidoreductase activity"/>
    <property type="evidence" value="ECO:0007669"/>
    <property type="project" value="InterPro"/>
</dbReference>
<organism evidence="2 3">
    <name type="scientific">Mycolicibacterium bacteremicum</name>
    <name type="common">Mycobacterium bacteremicum</name>
    <dbReference type="NCBI Taxonomy" id="564198"/>
    <lineage>
        <taxon>Bacteria</taxon>
        <taxon>Bacillati</taxon>
        <taxon>Actinomycetota</taxon>
        <taxon>Actinomycetes</taxon>
        <taxon>Mycobacteriales</taxon>
        <taxon>Mycobacteriaceae</taxon>
        <taxon>Mycolicibacterium</taxon>
    </lineage>
</organism>
<dbReference type="InterPro" id="IPR018713">
    <property type="entry name" value="MPAB/Lcp_cat_dom"/>
</dbReference>
<proteinExistence type="predicted"/>
<feature type="domain" description="ER-bound oxygenase mpaB/mpaB'/Rubber oxygenase catalytic" evidence="1">
    <location>
        <begin position="26"/>
        <end position="256"/>
    </location>
</feature>
<protein>
    <recommendedName>
        <fullName evidence="1">ER-bound oxygenase mpaB/mpaB'/Rubber oxygenase catalytic domain-containing protein</fullName>
    </recommendedName>
</protein>
<dbReference type="EMBL" id="MVHJ01000004">
    <property type="protein sequence ID" value="ORA06140.1"/>
    <property type="molecule type" value="Genomic_DNA"/>
</dbReference>
<keyword evidence="3" id="KW-1185">Reference proteome</keyword>
<accession>A0A1W9Z279</accession>
<dbReference type="PANTHER" id="PTHR36151">
    <property type="entry name" value="BLR2777 PROTEIN"/>
    <property type="match status" value="1"/>
</dbReference>